<sequence length="65" mass="7064">MRVDQLQSHNASLGDGRGAPFAVIPFKTTSPALAVLNNPLVAPSAYPVQLLEYANGYGYRRNEVF</sequence>
<accession>A0AAD7GZ68</accession>
<keyword evidence="2" id="KW-1185">Reference proteome</keyword>
<evidence type="ECO:0000313" key="2">
    <source>
        <dbReference type="Proteomes" id="UP001221757"/>
    </source>
</evidence>
<proteinExistence type="predicted"/>
<comment type="caution">
    <text evidence="1">The sequence shown here is derived from an EMBL/GenBank/DDBJ whole genome shotgun (WGS) entry which is preliminary data.</text>
</comment>
<dbReference type="AlphaFoldDB" id="A0AAD7GZ68"/>
<gene>
    <name evidence="1" type="ORF">B0H17DRAFT_1030438</name>
</gene>
<dbReference type="EMBL" id="JARKIE010000003">
    <property type="protein sequence ID" value="KAJ7708674.1"/>
    <property type="molecule type" value="Genomic_DNA"/>
</dbReference>
<protein>
    <submittedName>
        <fullName evidence="1">Uncharacterized protein</fullName>
    </submittedName>
</protein>
<dbReference type="Proteomes" id="UP001221757">
    <property type="component" value="Unassembled WGS sequence"/>
</dbReference>
<organism evidence="1 2">
    <name type="scientific">Mycena rosella</name>
    <name type="common">Pink bonnet</name>
    <name type="synonym">Agaricus rosellus</name>
    <dbReference type="NCBI Taxonomy" id="1033263"/>
    <lineage>
        <taxon>Eukaryota</taxon>
        <taxon>Fungi</taxon>
        <taxon>Dikarya</taxon>
        <taxon>Basidiomycota</taxon>
        <taxon>Agaricomycotina</taxon>
        <taxon>Agaricomycetes</taxon>
        <taxon>Agaricomycetidae</taxon>
        <taxon>Agaricales</taxon>
        <taxon>Marasmiineae</taxon>
        <taxon>Mycenaceae</taxon>
        <taxon>Mycena</taxon>
    </lineage>
</organism>
<name>A0AAD7GZ68_MYCRO</name>
<evidence type="ECO:0000313" key="1">
    <source>
        <dbReference type="EMBL" id="KAJ7708674.1"/>
    </source>
</evidence>
<reference evidence="1" key="1">
    <citation type="submission" date="2023-03" db="EMBL/GenBank/DDBJ databases">
        <title>Massive genome expansion in bonnet fungi (Mycena s.s.) driven by repeated elements and novel gene families across ecological guilds.</title>
        <authorList>
            <consortium name="Lawrence Berkeley National Laboratory"/>
            <person name="Harder C.B."/>
            <person name="Miyauchi S."/>
            <person name="Viragh M."/>
            <person name="Kuo A."/>
            <person name="Thoen E."/>
            <person name="Andreopoulos B."/>
            <person name="Lu D."/>
            <person name="Skrede I."/>
            <person name="Drula E."/>
            <person name="Henrissat B."/>
            <person name="Morin E."/>
            <person name="Kohler A."/>
            <person name="Barry K."/>
            <person name="LaButti K."/>
            <person name="Morin E."/>
            <person name="Salamov A."/>
            <person name="Lipzen A."/>
            <person name="Mereny Z."/>
            <person name="Hegedus B."/>
            <person name="Baldrian P."/>
            <person name="Stursova M."/>
            <person name="Weitz H."/>
            <person name="Taylor A."/>
            <person name="Grigoriev I.V."/>
            <person name="Nagy L.G."/>
            <person name="Martin F."/>
            <person name="Kauserud H."/>
        </authorList>
    </citation>
    <scope>NUCLEOTIDE SEQUENCE</scope>
    <source>
        <strain evidence="1">CBHHK067</strain>
    </source>
</reference>